<feature type="compositionally biased region" description="Pro residues" evidence="1">
    <location>
        <begin position="152"/>
        <end position="170"/>
    </location>
</feature>
<feature type="region of interest" description="Disordered" evidence="1">
    <location>
        <begin position="358"/>
        <end position="393"/>
    </location>
</feature>
<proteinExistence type="predicted"/>
<evidence type="ECO:0000256" key="1">
    <source>
        <dbReference type="SAM" id="MobiDB-lite"/>
    </source>
</evidence>
<evidence type="ECO:0000313" key="5">
    <source>
        <dbReference type="Proteomes" id="UP001302321"/>
    </source>
</evidence>
<feature type="compositionally biased region" description="Basic and acidic residues" evidence="1">
    <location>
        <begin position="426"/>
        <end position="453"/>
    </location>
</feature>
<organism evidence="4 5">
    <name type="scientific">Triangularia setosa</name>
    <dbReference type="NCBI Taxonomy" id="2587417"/>
    <lineage>
        <taxon>Eukaryota</taxon>
        <taxon>Fungi</taxon>
        <taxon>Dikarya</taxon>
        <taxon>Ascomycota</taxon>
        <taxon>Pezizomycotina</taxon>
        <taxon>Sordariomycetes</taxon>
        <taxon>Sordariomycetidae</taxon>
        <taxon>Sordariales</taxon>
        <taxon>Podosporaceae</taxon>
        <taxon>Triangularia</taxon>
    </lineage>
</organism>
<evidence type="ECO:0000256" key="3">
    <source>
        <dbReference type="SAM" id="SignalP"/>
    </source>
</evidence>
<keyword evidence="2" id="KW-0812">Transmembrane</keyword>
<keyword evidence="2" id="KW-0472">Membrane</keyword>
<feature type="compositionally biased region" description="Gly residues" evidence="1">
    <location>
        <begin position="411"/>
        <end position="420"/>
    </location>
</feature>
<evidence type="ECO:0000256" key="2">
    <source>
        <dbReference type="SAM" id="Phobius"/>
    </source>
</evidence>
<dbReference type="AlphaFoldDB" id="A0AAN7A4N0"/>
<feature type="chain" id="PRO_5042897131" evidence="3">
    <location>
        <begin position="19"/>
        <end position="453"/>
    </location>
</feature>
<keyword evidence="5" id="KW-1185">Reference proteome</keyword>
<reference evidence="4" key="2">
    <citation type="submission" date="2023-05" db="EMBL/GenBank/DDBJ databases">
        <authorList>
            <consortium name="Lawrence Berkeley National Laboratory"/>
            <person name="Steindorff A."/>
            <person name="Hensen N."/>
            <person name="Bonometti L."/>
            <person name="Westerberg I."/>
            <person name="Brannstrom I.O."/>
            <person name="Guillou S."/>
            <person name="Cros-Aarteil S."/>
            <person name="Calhoun S."/>
            <person name="Haridas S."/>
            <person name="Kuo A."/>
            <person name="Mondo S."/>
            <person name="Pangilinan J."/>
            <person name="Riley R."/>
            <person name="Labutti K."/>
            <person name="Andreopoulos B."/>
            <person name="Lipzen A."/>
            <person name="Chen C."/>
            <person name="Yanf M."/>
            <person name="Daum C."/>
            <person name="Ng V."/>
            <person name="Clum A."/>
            <person name="Ohm R."/>
            <person name="Martin F."/>
            <person name="Silar P."/>
            <person name="Natvig D."/>
            <person name="Lalanne C."/>
            <person name="Gautier V."/>
            <person name="Ament-Velasquez S.L."/>
            <person name="Kruys A."/>
            <person name="Hutchinson M.I."/>
            <person name="Powell A.J."/>
            <person name="Barry K."/>
            <person name="Miller A.N."/>
            <person name="Grigoriev I.V."/>
            <person name="Debuchy R."/>
            <person name="Gladieux P."/>
            <person name="Thoren M.H."/>
            <person name="Johannesson H."/>
        </authorList>
    </citation>
    <scope>NUCLEOTIDE SEQUENCE</scope>
    <source>
        <strain evidence="4">CBS 892.96</strain>
    </source>
</reference>
<feature type="compositionally biased region" description="Low complexity" evidence="1">
    <location>
        <begin position="80"/>
        <end position="89"/>
    </location>
</feature>
<gene>
    <name evidence="4" type="ORF">QBC36DRAFT_303893</name>
</gene>
<feature type="region of interest" description="Disordered" evidence="1">
    <location>
        <begin position="267"/>
        <end position="317"/>
    </location>
</feature>
<dbReference type="EMBL" id="MU866364">
    <property type="protein sequence ID" value="KAK4173155.1"/>
    <property type="molecule type" value="Genomic_DNA"/>
</dbReference>
<reference evidence="4" key="1">
    <citation type="journal article" date="2023" name="Mol. Phylogenet. Evol.">
        <title>Genome-scale phylogeny and comparative genomics of the fungal order Sordariales.</title>
        <authorList>
            <person name="Hensen N."/>
            <person name="Bonometti L."/>
            <person name="Westerberg I."/>
            <person name="Brannstrom I.O."/>
            <person name="Guillou S."/>
            <person name="Cros-Aarteil S."/>
            <person name="Calhoun S."/>
            <person name="Haridas S."/>
            <person name="Kuo A."/>
            <person name="Mondo S."/>
            <person name="Pangilinan J."/>
            <person name="Riley R."/>
            <person name="LaButti K."/>
            <person name="Andreopoulos B."/>
            <person name="Lipzen A."/>
            <person name="Chen C."/>
            <person name="Yan M."/>
            <person name="Daum C."/>
            <person name="Ng V."/>
            <person name="Clum A."/>
            <person name="Steindorff A."/>
            <person name="Ohm R.A."/>
            <person name="Martin F."/>
            <person name="Silar P."/>
            <person name="Natvig D.O."/>
            <person name="Lalanne C."/>
            <person name="Gautier V."/>
            <person name="Ament-Velasquez S.L."/>
            <person name="Kruys A."/>
            <person name="Hutchinson M.I."/>
            <person name="Powell A.J."/>
            <person name="Barry K."/>
            <person name="Miller A.N."/>
            <person name="Grigoriev I.V."/>
            <person name="Debuchy R."/>
            <person name="Gladieux P."/>
            <person name="Hiltunen Thoren M."/>
            <person name="Johannesson H."/>
        </authorList>
    </citation>
    <scope>NUCLEOTIDE SEQUENCE</scope>
    <source>
        <strain evidence="4">CBS 892.96</strain>
    </source>
</reference>
<keyword evidence="2" id="KW-1133">Transmembrane helix</keyword>
<dbReference type="Proteomes" id="UP001302321">
    <property type="component" value="Unassembled WGS sequence"/>
</dbReference>
<sequence length="453" mass="46686">MLVIHILWLQAALAMAKAQLPALDDLLGEDNTVTEEPAGSEEGGLVPGLQDLIGGVGPVPTVVDDIVDTLPGPTDILDSVAGAPATTAPGEEEVATPEPVPAPVPTGEEAPAVEETPAVETPAPEPTPEEPPVAQLPEPEVEEPAVEEPTPALAPSPDAIPVPAPAPIATPDPASEQQDAEPAPNTLPTPSPLSDVNSGAGGVALLPLPSPPSSQDGATPTPVPTPAPTTNEETANTSPFLTLVTPANGSPFISVFVPPQPTQVNAVIDDTDTNIPPPPPSTSDTTNPLTNTNLSPSDNDNPLADLPAPSTSATPSIESGIPLSTKIGVAAGLGAGSLILLIVMIYIMWHKRMGNSPFSRGHKRSGSAGSNTSRDLESGHQRHNNSGLPVQERQKLDWESEHDVAFDFGFGKAGEGGAGRGNNWQETKEEDRLPAEMEARMGVGEDGRAEFRR</sequence>
<feature type="transmembrane region" description="Helical" evidence="2">
    <location>
        <begin position="327"/>
        <end position="349"/>
    </location>
</feature>
<evidence type="ECO:0000313" key="4">
    <source>
        <dbReference type="EMBL" id="KAK4173155.1"/>
    </source>
</evidence>
<feature type="signal peptide" evidence="3">
    <location>
        <begin position="1"/>
        <end position="18"/>
    </location>
</feature>
<feature type="region of interest" description="Disordered" evidence="1">
    <location>
        <begin position="409"/>
        <end position="453"/>
    </location>
</feature>
<comment type="caution">
    <text evidence="4">The sequence shown here is derived from an EMBL/GenBank/DDBJ whole genome shotgun (WGS) entry which is preliminary data.</text>
</comment>
<feature type="compositionally biased region" description="Low complexity" evidence="1">
    <location>
        <begin position="105"/>
        <end position="122"/>
    </location>
</feature>
<feature type="compositionally biased region" description="Low complexity" evidence="1">
    <location>
        <begin position="282"/>
        <end position="297"/>
    </location>
</feature>
<accession>A0AAN7A4N0</accession>
<keyword evidence="3" id="KW-0732">Signal</keyword>
<protein>
    <submittedName>
        <fullName evidence="4">Uncharacterized protein</fullName>
    </submittedName>
</protein>
<feature type="region of interest" description="Disordered" evidence="1">
    <location>
        <begin position="74"/>
        <end position="234"/>
    </location>
</feature>
<name>A0AAN7A4N0_9PEZI</name>